<reference evidence="2 3" key="1">
    <citation type="submission" date="2021-06" db="EMBL/GenBank/DDBJ databases">
        <authorList>
            <person name="Palmer J.M."/>
        </authorList>
    </citation>
    <scope>NUCLEOTIDE SEQUENCE [LARGE SCALE GENOMIC DNA]</scope>
    <source>
        <strain evidence="2 3">CL_MEX2019</strain>
        <tissue evidence="2">Muscle</tissue>
    </source>
</reference>
<sequence>MKLTDQCSSKLSSIKRVSSPAPDDSTGDEKIDTPLENIPVVKVSVNVCNMKRKQMQFKTPFQTKPSSDLTVLPSFSNRPSNNLDTVLSQFLYNMRAKGLHLSVYKMRSGMKSLKGQLWYSAFSVHISVGRFLLGGFMFQAALKARQPGNLLQDWCSLLSLKGVMSCRGLLS</sequence>
<feature type="compositionally biased region" description="Low complexity" evidence="1">
    <location>
        <begin position="8"/>
        <end position="19"/>
    </location>
</feature>
<name>A0ABU7DQP0_9TELE</name>
<evidence type="ECO:0000256" key="1">
    <source>
        <dbReference type="SAM" id="MobiDB-lite"/>
    </source>
</evidence>
<dbReference type="EMBL" id="JAHUTJ010033091">
    <property type="protein sequence ID" value="MED6276730.1"/>
    <property type="molecule type" value="Genomic_DNA"/>
</dbReference>
<proteinExistence type="predicted"/>
<gene>
    <name evidence="2" type="ORF">CHARACLAT_005966</name>
</gene>
<dbReference type="Proteomes" id="UP001352852">
    <property type="component" value="Unassembled WGS sequence"/>
</dbReference>
<evidence type="ECO:0000313" key="2">
    <source>
        <dbReference type="EMBL" id="MED6276730.1"/>
    </source>
</evidence>
<keyword evidence="3" id="KW-1185">Reference proteome</keyword>
<organism evidence="2 3">
    <name type="scientific">Characodon lateralis</name>
    <dbReference type="NCBI Taxonomy" id="208331"/>
    <lineage>
        <taxon>Eukaryota</taxon>
        <taxon>Metazoa</taxon>
        <taxon>Chordata</taxon>
        <taxon>Craniata</taxon>
        <taxon>Vertebrata</taxon>
        <taxon>Euteleostomi</taxon>
        <taxon>Actinopterygii</taxon>
        <taxon>Neopterygii</taxon>
        <taxon>Teleostei</taxon>
        <taxon>Neoteleostei</taxon>
        <taxon>Acanthomorphata</taxon>
        <taxon>Ovalentaria</taxon>
        <taxon>Atherinomorphae</taxon>
        <taxon>Cyprinodontiformes</taxon>
        <taxon>Goodeidae</taxon>
        <taxon>Characodon</taxon>
    </lineage>
</organism>
<accession>A0ABU7DQP0</accession>
<feature type="region of interest" description="Disordered" evidence="1">
    <location>
        <begin position="1"/>
        <end position="32"/>
    </location>
</feature>
<evidence type="ECO:0000313" key="3">
    <source>
        <dbReference type="Proteomes" id="UP001352852"/>
    </source>
</evidence>
<protein>
    <submittedName>
        <fullName evidence="2">Uncharacterized protein</fullName>
    </submittedName>
</protein>
<comment type="caution">
    <text evidence="2">The sequence shown here is derived from an EMBL/GenBank/DDBJ whole genome shotgun (WGS) entry which is preliminary data.</text>
</comment>